<feature type="region of interest" description="Disordered" evidence="1">
    <location>
        <begin position="1"/>
        <end position="49"/>
    </location>
</feature>
<evidence type="ECO:0000256" key="1">
    <source>
        <dbReference type="SAM" id="MobiDB-lite"/>
    </source>
</evidence>
<keyword evidence="3" id="KW-1185">Reference proteome</keyword>
<evidence type="ECO:0000313" key="3">
    <source>
        <dbReference type="Proteomes" id="UP000029965"/>
    </source>
</evidence>
<reference evidence="2" key="3">
    <citation type="submission" date="2025-09" db="UniProtKB">
        <authorList>
            <consortium name="Ensembl"/>
        </authorList>
    </citation>
    <scope>IDENTIFICATION</scope>
</reference>
<organism evidence="2 3">
    <name type="scientific">Chlorocebus sabaeus</name>
    <name type="common">Green monkey</name>
    <name type="synonym">Simia sabaea</name>
    <dbReference type="NCBI Taxonomy" id="60711"/>
    <lineage>
        <taxon>Eukaryota</taxon>
        <taxon>Metazoa</taxon>
        <taxon>Chordata</taxon>
        <taxon>Craniata</taxon>
        <taxon>Vertebrata</taxon>
        <taxon>Euteleostomi</taxon>
        <taxon>Mammalia</taxon>
        <taxon>Eutheria</taxon>
        <taxon>Euarchontoglires</taxon>
        <taxon>Primates</taxon>
        <taxon>Haplorrhini</taxon>
        <taxon>Catarrhini</taxon>
        <taxon>Cercopithecidae</taxon>
        <taxon>Cercopithecinae</taxon>
        <taxon>Chlorocebus</taxon>
    </lineage>
</organism>
<proteinExistence type="predicted"/>
<dbReference type="Ensembl" id="ENSCSAT00000018257.1">
    <property type="protein sequence ID" value="ENSCSAP00000017718.1"/>
    <property type="gene ID" value="ENSCSAG00000000278.1"/>
</dbReference>
<evidence type="ECO:0000313" key="2">
    <source>
        <dbReference type="Ensembl" id="ENSCSAP00000017718.1"/>
    </source>
</evidence>
<name>A0A0D9SA29_CHLSB</name>
<dbReference type="OMA" id="HCESELH"/>
<dbReference type="EMBL" id="AQIB01146628">
    <property type="status" value="NOT_ANNOTATED_CDS"/>
    <property type="molecule type" value="Genomic_DNA"/>
</dbReference>
<accession>A0A0D9SA29</accession>
<sequence>QGPEHGGQRGDTHGNPRVLHGELEPHDHASRLERHDLHSQFPTSVQVRHRRREGALDLAKRQQLLRQQTSINVFTTVEQGSRCDQRMVHGAISLLYNQEEAPSDRPLRASREVHSQHLSWAFPGMARPGLVCAGDSQ</sequence>
<reference evidence="2" key="2">
    <citation type="submission" date="2025-08" db="UniProtKB">
        <authorList>
            <consortium name="Ensembl"/>
        </authorList>
    </citation>
    <scope>IDENTIFICATION</scope>
</reference>
<dbReference type="AlphaFoldDB" id="A0A0D9SA29"/>
<dbReference type="GeneTree" id="ENSGT00410000028657"/>
<reference evidence="2 3" key="1">
    <citation type="submission" date="2014-03" db="EMBL/GenBank/DDBJ databases">
        <authorList>
            <person name="Warren W."/>
            <person name="Wilson R.K."/>
        </authorList>
    </citation>
    <scope>NUCLEOTIDE SEQUENCE</scope>
</reference>
<protein>
    <submittedName>
        <fullName evidence="2">Uncharacterized protein</fullName>
    </submittedName>
</protein>
<dbReference type="Proteomes" id="UP000029965">
    <property type="component" value="Chromosome 2"/>
</dbReference>
<feature type="compositionally biased region" description="Basic and acidic residues" evidence="1">
    <location>
        <begin position="1"/>
        <end position="38"/>
    </location>
</feature>
<dbReference type="Bgee" id="ENSCSAG00000000278">
    <property type="expression patterns" value="Expressed in blood"/>
</dbReference>